<dbReference type="PANTHER" id="PTHR10827:SF85">
    <property type="entry name" value="CALCIUM-BINDING PROTEIN"/>
    <property type="match status" value="1"/>
</dbReference>
<evidence type="ECO:0000313" key="4">
    <source>
        <dbReference type="Proteomes" id="UP001470230"/>
    </source>
</evidence>
<dbReference type="PROSITE" id="PS00018">
    <property type="entry name" value="EF_HAND_1"/>
    <property type="match status" value="4"/>
</dbReference>
<evidence type="ECO:0000256" key="1">
    <source>
        <dbReference type="ARBA" id="ARBA00022837"/>
    </source>
</evidence>
<gene>
    <name evidence="3" type="ORF">M9Y10_008159</name>
</gene>
<feature type="domain" description="EF-hand" evidence="2">
    <location>
        <begin position="418"/>
        <end position="453"/>
    </location>
</feature>
<feature type="domain" description="EF-hand" evidence="2">
    <location>
        <begin position="454"/>
        <end position="482"/>
    </location>
</feature>
<dbReference type="Gene3D" id="1.10.238.10">
    <property type="entry name" value="EF-hand"/>
    <property type="match status" value="2"/>
</dbReference>
<accession>A0ABR2IYA8</accession>
<reference evidence="3 4" key="1">
    <citation type="submission" date="2024-04" db="EMBL/GenBank/DDBJ databases">
        <title>Tritrichomonas musculus Genome.</title>
        <authorList>
            <person name="Alves-Ferreira E."/>
            <person name="Grigg M."/>
            <person name="Lorenzi H."/>
            <person name="Galac M."/>
        </authorList>
    </citation>
    <scope>NUCLEOTIDE SEQUENCE [LARGE SCALE GENOMIC DNA]</scope>
    <source>
        <strain evidence="3 4">EAF2021</strain>
    </source>
</reference>
<keyword evidence="1" id="KW-0106">Calcium</keyword>
<feature type="domain" description="EF-hand" evidence="2">
    <location>
        <begin position="189"/>
        <end position="224"/>
    </location>
</feature>
<comment type="caution">
    <text evidence="3">The sequence shown here is derived from an EMBL/GenBank/DDBJ whole genome shotgun (WGS) entry which is preliminary data.</text>
</comment>
<dbReference type="InterPro" id="IPR008979">
    <property type="entry name" value="Galactose-bd-like_sf"/>
</dbReference>
<dbReference type="EMBL" id="JAPFFF010000014">
    <property type="protein sequence ID" value="KAK8870281.1"/>
    <property type="molecule type" value="Genomic_DNA"/>
</dbReference>
<feature type="domain" description="EF-hand" evidence="2">
    <location>
        <begin position="232"/>
        <end position="259"/>
    </location>
</feature>
<dbReference type="PANTHER" id="PTHR10827">
    <property type="entry name" value="RETICULOCALBIN"/>
    <property type="match status" value="1"/>
</dbReference>
<dbReference type="SMART" id="SM00054">
    <property type="entry name" value="EFh"/>
    <property type="match status" value="6"/>
</dbReference>
<dbReference type="InterPro" id="IPR018247">
    <property type="entry name" value="EF_Hand_1_Ca_BS"/>
</dbReference>
<dbReference type="Gene3D" id="2.60.120.260">
    <property type="entry name" value="Galactose-binding domain-like"/>
    <property type="match status" value="1"/>
</dbReference>
<dbReference type="InterPro" id="IPR002048">
    <property type="entry name" value="EF_hand_dom"/>
</dbReference>
<organism evidence="3 4">
    <name type="scientific">Tritrichomonas musculus</name>
    <dbReference type="NCBI Taxonomy" id="1915356"/>
    <lineage>
        <taxon>Eukaryota</taxon>
        <taxon>Metamonada</taxon>
        <taxon>Parabasalia</taxon>
        <taxon>Tritrichomonadida</taxon>
        <taxon>Tritrichomonadidae</taxon>
        <taxon>Tritrichomonas</taxon>
    </lineage>
</organism>
<feature type="domain" description="EF-hand" evidence="2">
    <location>
        <begin position="344"/>
        <end position="379"/>
    </location>
</feature>
<dbReference type="SUPFAM" id="SSF47473">
    <property type="entry name" value="EF-hand"/>
    <property type="match status" value="2"/>
</dbReference>
<feature type="domain" description="EF-hand" evidence="2">
    <location>
        <begin position="271"/>
        <end position="298"/>
    </location>
</feature>
<dbReference type="Proteomes" id="UP001470230">
    <property type="component" value="Unassembled WGS sequence"/>
</dbReference>
<name>A0ABR2IYA8_9EUKA</name>
<sequence length="482" mass="55012">MSDLALEVEYADNPLSGLFGKMTEIVGGNVARRSFIKLSSTSSSIKNALPGIVDPTWNDFLITGSKNDHHIRFDFKSRKIDISRYSVRTGPKPKNIDHLKSWKLEGSNDGKNFVLLDKQENSSQLNGKQNVFVSEPIKCQEPYRYIQLTMIGKNWSGHRQLFLQKIEFFGKIYGDSYKGELSKAIEQDEDIEKFRSLFNIIDTNGNGQLEPDELTQFFVKVFPLPLKMVPLAFRICDSDNNGSIDFDEFKQFFGKLSSLKSSNPLPAYHMLFDALDSNNDGYLILPEFVEFAALVQIDITPEEARALIKLSGHSQGVNFDDIYRSCLDPTASYTSYAPRQYSNEEIENLRQEFNRLDKDGNGELDREELQHFVGDQDPEQAAIVADRVFLLCDFDKSGTISFDEYIEFCNMLVALTADEQKFFEKIFYALDKEHVGSLDYDNLVQFYRLASCDMSDEEVRNQIASKDDDKDGRLTFSQAIDI</sequence>
<evidence type="ECO:0000259" key="2">
    <source>
        <dbReference type="PROSITE" id="PS50222"/>
    </source>
</evidence>
<dbReference type="CDD" id="cd00051">
    <property type="entry name" value="EFh"/>
    <property type="match status" value="1"/>
</dbReference>
<dbReference type="Pfam" id="PF13499">
    <property type="entry name" value="EF-hand_7"/>
    <property type="match status" value="3"/>
</dbReference>
<evidence type="ECO:0000313" key="3">
    <source>
        <dbReference type="EMBL" id="KAK8870281.1"/>
    </source>
</evidence>
<dbReference type="SUPFAM" id="SSF49785">
    <property type="entry name" value="Galactose-binding domain-like"/>
    <property type="match status" value="1"/>
</dbReference>
<dbReference type="InterPro" id="IPR011992">
    <property type="entry name" value="EF-hand-dom_pair"/>
</dbReference>
<protein>
    <recommendedName>
        <fullName evidence="2">EF-hand domain-containing protein</fullName>
    </recommendedName>
</protein>
<feature type="domain" description="EF-hand" evidence="2">
    <location>
        <begin position="380"/>
        <end position="415"/>
    </location>
</feature>
<proteinExistence type="predicted"/>
<keyword evidence="4" id="KW-1185">Reference proteome</keyword>
<dbReference type="PROSITE" id="PS50222">
    <property type="entry name" value="EF_HAND_2"/>
    <property type="match status" value="7"/>
</dbReference>